<organism evidence="3 4">
    <name type="scientific">Candidatus Marsarchaeota G2 archaeon OSP_D</name>
    <dbReference type="NCBI Taxonomy" id="1978157"/>
    <lineage>
        <taxon>Archaea</taxon>
        <taxon>Candidatus Marsarchaeota</taxon>
        <taxon>Candidatus Marsarchaeota group 2</taxon>
    </lineage>
</organism>
<dbReference type="PRINTS" id="PR00625">
    <property type="entry name" value="JDOMAIN"/>
</dbReference>
<evidence type="ECO:0000313" key="3">
    <source>
        <dbReference type="EMBL" id="PSN84685.1"/>
    </source>
</evidence>
<sequence length="98" mass="11559">MQRKELEDQLRIWENEYHKKNYYAILGVPRDASDEEIWEAYITLAVKHHPDRARTDAERAALEEKIRELNEAYATLGSLSRISYDTTLTMVEKAYGRI</sequence>
<dbReference type="InterPro" id="IPR052763">
    <property type="entry name" value="DnaJ_C4"/>
</dbReference>
<reference evidence="3 4" key="1">
    <citation type="submission" date="2017-04" db="EMBL/GenBank/DDBJ databases">
        <title>Novel microbial lineages endemic to geothermal iron-oxide mats fill important gaps in the evolutionary history of Archaea.</title>
        <authorList>
            <person name="Jay Z.J."/>
            <person name="Beam J.P."/>
            <person name="Dlakic M."/>
            <person name="Rusch D.B."/>
            <person name="Kozubal M.A."/>
            <person name="Inskeep W.P."/>
        </authorList>
    </citation>
    <scope>NUCLEOTIDE SEQUENCE [LARGE SCALE GENOMIC DNA]</scope>
    <source>
        <strain evidence="3">OSP_D</strain>
    </source>
</reference>
<accession>A0A2R6AE85</accession>
<dbReference type="Pfam" id="PF00226">
    <property type="entry name" value="DnaJ"/>
    <property type="match status" value="1"/>
</dbReference>
<proteinExistence type="predicted"/>
<dbReference type="Gene3D" id="1.10.287.110">
    <property type="entry name" value="DnaJ domain"/>
    <property type="match status" value="1"/>
</dbReference>
<dbReference type="EMBL" id="NEXE01000281">
    <property type="protein sequence ID" value="PSN84685.1"/>
    <property type="molecule type" value="Genomic_DNA"/>
</dbReference>
<dbReference type="PROSITE" id="PS50076">
    <property type="entry name" value="DNAJ_2"/>
    <property type="match status" value="1"/>
</dbReference>
<gene>
    <name evidence="3" type="ORF">B9Q03_13015</name>
</gene>
<evidence type="ECO:0000313" key="4">
    <source>
        <dbReference type="Proteomes" id="UP000240322"/>
    </source>
</evidence>
<protein>
    <recommendedName>
        <fullName evidence="2">J domain-containing protein</fullName>
    </recommendedName>
</protein>
<comment type="caution">
    <text evidence="3">The sequence shown here is derived from an EMBL/GenBank/DDBJ whole genome shotgun (WGS) entry which is preliminary data.</text>
</comment>
<feature type="coiled-coil region" evidence="1">
    <location>
        <begin position="52"/>
        <end position="79"/>
    </location>
</feature>
<dbReference type="SMART" id="SM00271">
    <property type="entry name" value="DnaJ"/>
    <property type="match status" value="1"/>
</dbReference>
<dbReference type="Proteomes" id="UP000240322">
    <property type="component" value="Unassembled WGS sequence"/>
</dbReference>
<dbReference type="SUPFAM" id="SSF46565">
    <property type="entry name" value="Chaperone J-domain"/>
    <property type="match status" value="1"/>
</dbReference>
<keyword evidence="1" id="KW-0175">Coiled coil</keyword>
<name>A0A2R6AE85_9ARCH</name>
<dbReference type="InterPro" id="IPR036869">
    <property type="entry name" value="J_dom_sf"/>
</dbReference>
<dbReference type="PANTHER" id="PTHR44825">
    <property type="match status" value="1"/>
</dbReference>
<feature type="domain" description="J" evidence="2">
    <location>
        <begin position="21"/>
        <end position="98"/>
    </location>
</feature>
<dbReference type="PANTHER" id="PTHR44825:SF1">
    <property type="entry name" value="DNAJ HOMOLOG SUBFAMILY C MEMBER 4"/>
    <property type="match status" value="1"/>
</dbReference>
<evidence type="ECO:0000259" key="2">
    <source>
        <dbReference type="PROSITE" id="PS50076"/>
    </source>
</evidence>
<dbReference type="CDD" id="cd06257">
    <property type="entry name" value="DnaJ"/>
    <property type="match status" value="1"/>
</dbReference>
<dbReference type="InterPro" id="IPR001623">
    <property type="entry name" value="DnaJ_domain"/>
</dbReference>
<dbReference type="AlphaFoldDB" id="A0A2R6AE85"/>
<evidence type="ECO:0000256" key="1">
    <source>
        <dbReference type="SAM" id="Coils"/>
    </source>
</evidence>